<dbReference type="Proteomes" id="UP000787472">
    <property type="component" value="Unassembled WGS sequence"/>
</dbReference>
<evidence type="ECO:0000256" key="3">
    <source>
        <dbReference type="ARBA" id="ARBA00022475"/>
    </source>
</evidence>
<keyword evidence="2 9" id="KW-0813">Transport</keyword>
<gene>
    <name evidence="12" type="ORF">G8770_21930</name>
</gene>
<keyword evidence="6 9" id="KW-1133">Transmembrane helix</keyword>
<dbReference type="GO" id="GO:0022857">
    <property type="term" value="F:transmembrane transporter activity"/>
    <property type="evidence" value="ECO:0007669"/>
    <property type="project" value="UniProtKB-UniRule"/>
</dbReference>
<evidence type="ECO:0000256" key="2">
    <source>
        <dbReference type="ARBA" id="ARBA00022448"/>
    </source>
</evidence>
<accession>A0A9E5MPQ5</accession>
<evidence type="ECO:0000313" key="12">
    <source>
        <dbReference type="EMBL" id="NHO68218.1"/>
    </source>
</evidence>
<dbReference type="Pfam" id="PF04290">
    <property type="entry name" value="DctQ"/>
    <property type="match status" value="1"/>
</dbReference>
<feature type="transmembrane region" description="Helical" evidence="9">
    <location>
        <begin position="96"/>
        <end position="117"/>
    </location>
</feature>
<dbReference type="InterPro" id="IPR055348">
    <property type="entry name" value="DctQ"/>
</dbReference>
<evidence type="ECO:0000256" key="9">
    <source>
        <dbReference type="RuleBase" id="RU369079"/>
    </source>
</evidence>
<feature type="region of interest" description="Disordered" evidence="10">
    <location>
        <begin position="178"/>
        <end position="198"/>
    </location>
</feature>
<comment type="subunit">
    <text evidence="9">The complex comprises the extracytoplasmic solute receptor protein and the two transmembrane proteins.</text>
</comment>
<keyword evidence="7 9" id="KW-0472">Membrane</keyword>
<feature type="domain" description="Tripartite ATP-independent periplasmic transporters DctQ component" evidence="11">
    <location>
        <begin position="34"/>
        <end position="166"/>
    </location>
</feature>
<evidence type="ECO:0000259" key="11">
    <source>
        <dbReference type="Pfam" id="PF04290"/>
    </source>
</evidence>
<keyword evidence="5 9" id="KW-0812">Transmembrane</keyword>
<feature type="transmembrane region" description="Helical" evidence="9">
    <location>
        <begin position="58"/>
        <end position="75"/>
    </location>
</feature>
<name>A0A9E5MPQ5_9GAMM</name>
<evidence type="ECO:0000256" key="7">
    <source>
        <dbReference type="ARBA" id="ARBA00023136"/>
    </source>
</evidence>
<dbReference type="EMBL" id="JAAONZ010000026">
    <property type="protein sequence ID" value="NHO68218.1"/>
    <property type="molecule type" value="Genomic_DNA"/>
</dbReference>
<proteinExistence type="inferred from homology"/>
<organism evidence="12 13">
    <name type="scientific">Pseudomaricurvus hydrocarbonicus</name>
    <dbReference type="NCBI Taxonomy" id="1470433"/>
    <lineage>
        <taxon>Bacteria</taxon>
        <taxon>Pseudomonadati</taxon>
        <taxon>Pseudomonadota</taxon>
        <taxon>Gammaproteobacteria</taxon>
        <taxon>Cellvibrionales</taxon>
        <taxon>Cellvibrionaceae</taxon>
        <taxon>Pseudomaricurvus</taxon>
    </lineage>
</organism>
<comment type="similarity">
    <text evidence="8 9">Belongs to the TRAP transporter small permease family.</text>
</comment>
<evidence type="ECO:0000256" key="8">
    <source>
        <dbReference type="ARBA" id="ARBA00038436"/>
    </source>
</evidence>
<dbReference type="InterPro" id="IPR007387">
    <property type="entry name" value="TRAP_DctQ"/>
</dbReference>
<dbReference type="PANTHER" id="PTHR35011">
    <property type="entry name" value="2,3-DIKETO-L-GULONATE TRAP TRANSPORTER SMALL PERMEASE PROTEIN YIAM"/>
    <property type="match status" value="1"/>
</dbReference>
<evidence type="ECO:0000313" key="13">
    <source>
        <dbReference type="Proteomes" id="UP000787472"/>
    </source>
</evidence>
<dbReference type="PANTHER" id="PTHR35011:SF4">
    <property type="entry name" value="SLL1102 PROTEIN"/>
    <property type="match status" value="1"/>
</dbReference>
<evidence type="ECO:0000256" key="4">
    <source>
        <dbReference type="ARBA" id="ARBA00022519"/>
    </source>
</evidence>
<evidence type="ECO:0000256" key="10">
    <source>
        <dbReference type="SAM" id="MobiDB-lite"/>
    </source>
</evidence>
<keyword evidence="4 9" id="KW-0997">Cell inner membrane</keyword>
<comment type="caution">
    <text evidence="12">The sequence shown here is derived from an EMBL/GenBank/DDBJ whole genome shotgun (WGS) entry which is preliminary data.</text>
</comment>
<protein>
    <recommendedName>
        <fullName evidence="9">TRAP transporter small permease protein</fullName>
    </recommendedName>
</protein>
<comment type="subcellular location">
    <subcellularLocation>
        <location evidence="1 9">Cell inner membrane</location>
        <topology evidence="1 9">Multi-pass membrane protein</topology>
    </subcellularLocation>
</comment>
<keyword evidence="13" id="KW-1185">Reference proteome</keyword>
<dbReference type="GO" id="GO:0005886">
    <property type="term" value="C:plasma membrane"/>
    <property type="evidence" value="ECO:0007669"/>
    <property type="project" value="UniProtKB-SubCell"/>
</dbReference>
<reference evidence="12" key="1">
    <citation type="submission" date="2020-03" db="EMBL/GenBank/DDBJ databases">
        <authorList>
            <person name="Guo F."/>
        </authorList>
    </citation>
    <scope>NUCLEOTIDE SEQUENCE</scope>
    <source>
        <strain evidence="12">JCM 30134</strain>
    </source>
</reference>
<keyword evidence="3" id="KW-1003">Cell membrane</keyword>
<dbReference type="AlphaFoldDB" id="A0A9E5MPQ5"/>
<comment type="function">
    <text evidence="9">Part of the tripartite ATP-independent periplasmic (TRAP) transport system.</text>
</comment>
<feature type="transmembrane region" description="Helical" evidence="9">
    <location>
        <begin position="137"/>
        <end position="157"/>
    </location>
</feature>
<dbReference type="RefSeq" id="WP_167192002.1">
    <property type="nucleotide sequence ID" value="NZ_JAAONZ010000026.1"/>
</dbReference>
<evidence type="ECO:0000256" key="1">
    <source>
        <dbReference type="ARBA" id="ARBA00004429"/>
    </source>
</evidence>
<sequence>MSPHHRDRLETVTAYIDRFALLTGKVVSWLTIVMMILTCIIVVLRYGFSIGSIAMQETLAYLHASVFLLAIAFTLQRDGHVRVDIFYRQFNARQKAWVNALGSLIFLLPICLFTLIYSWDFVINAWAVKEGSASTGGLPAVFLLKTLIPLAATLLALQGAGEVLRSVIVLTAPEDAMTPHPLSGSEPAIENGSATDAH</sequence>
<evidence type="ECO:0000256" key="6">
    <source>
        <dbReference type="ARBA" id="ARBA00022989"/>
    </source>
</evidence>
<feature type="transmembrane region" description="Helical" evidence="9">
    <location>
        <begin position="26"/>
        <end position="46"/>
    </location>
</feature>
<evidence type="ECO:0000256" key="5">
    <source>
        <dbReference type="ARBA" id="ARBA00022692"/>
    </source>
</evidence>